<protein>
    <submittedName>
        <fullName evidence="1">Uncharacterized protein</fullName>
    </submittedName>
</protein>
<dbReference type="AlphaFoldDB" id="A0A7L7L7S5"/>
<gene>
    <name evidence="1" type="ORF">HUW48_12725</name>
</gene>
<dbReference type="EMBL" id="CP055153">
    <property type="protein sequence ID" value="QMU28847.1"/>
    <property type="molecule type" value="Genomic_DNA"/>
</dbReference>
<dbReference type="Proteomes" id="UP000514509">
    <property type="component" value="Chromosome"/>
</dbReference>
<evidence type="ECO:0000313" key="2">
    <source>
        <dbReference type="Proteomes" id="UP000514509"/>
    </source>
</evidence>
<proteinExistence type="predicted"/>
<evidence type="ECO:0000313" key="1">
    <source>
        <dbReference type="EMBL" id="QMU28847.1"/>
    </source>
</evidence>
<keyword evidence="2" id="KW-1185">Reference proteome</keyword>
<dbReference type="RefSeq" id="WP_182416029.1">
    <property type="nucleotide sequence ID" value="NZ_CP055153.1"/>
</dbReference>
<reference evidence="1 2" key="2">
    <citation type="submission" date="2020-08" db="EMBL/GenBank/DDBJ databases">
        <title>Adhaeribacter dokdonensis sp. nov., isolated from the rhizosphere of Elymus tsukushiensis, a plant native to the Dokdo Islands, Republic of Korea.</title>
        <authorList>
            <person name="Ghim S.Y."/>
        </authorList>
    </citation>
    <scope>NUCLEOTIDE SEQUENCE [LARGE SCALE GENOMIC DNA]</scope>
    <source>
        <strain evidence="1 2">KUDC8001</strain>
    </source>
</reference>
<dbReference type="KEGG" id="add:HUW48_12725"/>
<accession>A0A7L7L7S5</accession>
<name>A0A7L7L7S5_9BACT</name>
<reference evidence="1 2" key="1">
    <citation type="submission" date="2020-06" db="EMBL/GenBank/DDBJ databases">
        <authorList>
            <person name="Hwang Y.J."/>
        </authorList>
    </citation>
    <scope>NUCLEOTIDE SEQUENCE [LARGE SCALE GENOMIC DNA]</scope>
    <source>
        <strain evidence="1 2">KUDC8001</strain>
    </source>
</reference>
<sequence length="82" mass="9256">MAGGPRLALSGGLANLGSLHYAMLLCSTRTLKGPPQPNWYFLRVAADITFLVLLSGMKPNLLEYVETESRTRKFHSINYWHY</sequence>
<organism evidence="1 2">
    <name type="scientific">Adhaeribacter radiodurans</name>
    <dbReference type="NCBI Taxonomy" id="2745197"/>
    <lineage>
        <taxon>Bacteria</taxon>
        <taxon>Pseudomonadati</taxon>
        <taxon>Bacteroidota</taxon>
        <taxon>Cytophagia</taxon>
        <taxon>Cytophagales</taxon>
        <taxon>Hymenobacteraceae</taxon>
        <taxon>Adhaeribacter</taxon>
    </lineage>
</organism>